<feature type="domain" description="LysM" evidence="5">
    <location>
        <begin position="72"/>
        <end position="117"/>
    </location>
</feature>
<dbReference type="STRING" id="459525.SAMN04488137_2783"/>
<dbReference type="AlphaFoldDB" id="A0A1G9XHR4"/>
<dbReference type="Pfam" id="PF01522">
    <property type="entry name" value="Polysacc_deac_1"/>
    <property type="match status" value="1"/>
</dbReference>
<dbReference type="PANTHER" id="PTHR10587">
    <property type="entry name" value="GLYCOSYL TRANSFERASE-RELATED"/>
    <property type="match status" value="1"/>
</dbReference>
<dbReference type="InterPro" id="IPR002509">
    <property type="entry name" value="NODB_dom"/>
</dbReference>
<dbReference type="PANTHER" id="PTHR10587:SF133">
    <property type="entry name" value="CHITIN DEACETYLASE 1-RELATED"/>
    <property type="match status" value="1"/>
</dbReference>
<dbReference type="EMBL" id="FNHW01000001">
    <property type="protein sequence ID" value="SDM95833.1"/>
    <property type="molecule type" value="Genomic_DNA"/>
</dbReference>
<organism evidence="6 7">
    <name type="scientific">Fictibacillus solisalsi</name>
    <dbReference type="NCBI Taxonomy" id="459525"/>
    <lineage>
        <taxon>Bacteria</taxon>
        <taxon>Bacillati</taxon>
        <taxon>Bacillota</taxon>
        <taxon>Bacilli</taxon>
        <taxon>Bacillales</taxon>
        <taxon>Fictibacillaceae</taxon>
        <taxon>Fictibacillus</taxon>
    </lineage>
</organism>
<keyword evidence="7" id="KW-1185">Reference proteome</keyword>
<keyword evidence="1" id="KW-0479">Metal-binding</keyword>
<sequence>MKRLSTILGICLAGQLMVNPSAMAASYTVQTGDTLKEISEKNHTSEERIANLNKLFSTKLAKGQYLEIPNPTSHKVKKGDTLWKLSVKYGVTTSKMKAANRQIDNYQMIYPGQTVNVPMKKQTGYYMGKTDQKQIALTFDDGPDNHYTPQILKILKDKGVKATFFVMGERAKKYPDQLKQIASEGHAIGNHTWDHPNITHLTDQELEKTVESTSTEIEKITGKKTNLFRPPYGEIDDHQLDLLNRNYQSVMWTVDTKDWDGKSAEEILSAVNKNASPGVIVLQHSYHEQGKFETVKALPKMIDQLRAKGYKFVTVPTLTSE</sequence>
<protein>
    <submittedName>
        <fullName evidence="6">Polysaccharide deacetylase family sporulation protein PdaB</fullName>
    </submittedName>
</protein>
<dbReference type="PROSITE" id="PS51677">
    <property type="entry name" value="NODB"/>
    <property type="match status" value="1"/>
</dbReference>
<dbReference type="PROSITE" id="PS51782">
    <property type="entry name" value="LYSM"/>
    <property type="match status" value="2"/>
</dbReference>
<dbReference type="GO" id="GO:0016020">
    <property type="term" value="C:membrane"/>
    <property type="evidence" value="ECO:0007669"/>
    <property type="project" value="TreeGrafter"/>
</dbReference>
<dbReference type="SUPFAM" id="SSF54106">
    <property type="entry name" value="LysM domain"/>
    <property type="match status" value="2"/>
</dbReference>
<evidence type="ECO:0000313" key="7">
    <source>
        <dbReference type="Proteomes" id="UP000199544"/>
    </source>
</evidence>
<dbReference type="InterPro" id="IPR011330">
    <property type="entry name" value="Glyco_hydro/deAcase_b/a-brl"/>
</dbReference>
<dbReference type="Proteomes" id="UP000199544">
    <property type="component" value="Unassembled WGS sequence"/>
</dbReference>
<reference evidence="7" key="1">
    <citation type="submission" date="2016-10" db="EMBL/GenBank/DDBJ databases">
        <authorList>
            <person name="Varghese N."/>
            <person name="Submissions S."/>
        </authorList>
    </citation>
    <scope>NUCLEOTIDE SEQUENCE [LARGE SCALE GENOMIC DNA]</scope>
    <source>
        <strain evidence="7">CGMCC 1.6854</strain>
    </source>
</reference>
<dbReference type="RefSeq" id="WP_090235360.1">
    <property type="nucleotide sequence ID" value="NZ_FNHW01000001.1"/>
</dbReference>
<keyword evidence="3" id="KW-0732">Signal</keyword>
<dbReference type="Pfam" id="PF01476">
    <property type="entry name" value="LysM"/>
    <property type="match status" value="2"/>
</dbReference>
<evidence type="ECO:0000256" key="3">
    <source>
        <dbReference type="SAM" id="SignalP"/>
    </source>
</evidence>
<name>A0A1G9XHR4_9BACL</name>
<evidence type="ECO:0000256" key="1">
    <source>
        <dbReference type="ARBA" id="ARBA00022723"/>
    </source>
</evidence>
<dbReference type="Gene3D" id="3.10.350.10">
    <property type="entry name" value="LysM domain"/>
    <property type="match status" value="2"/>
</dbReference>
<proteinExistence type="predicted"/>
<dbReference type="CDD" id="cd10917">
    <property type="entry name" value="CE4_NodB_like_6s_7s"/>
    <property type="match status" value="1"/>
</dbReference>
<feature type="domain" description="NodB homology" evidence="4">
    <location>
        <begin position="133"/>
        <end position="313"/>
    </location>
</feature>
<dbReference type="GO" id="GO:0016810">
    <property type="term" value="F:hydrolase activity, acting on carbon-nitrogen (but not peptide) bonds"/>
    <property type="evidence" value="ECO:0007669"/>
    <property type="project" value="InterPro"/>
</dbReference>
<evidence type="ECO:0000256" key="2">
    <source>
        <dbReference type="ARBA" id="ARBA00022801"/>
    </source>
</evidence>
<dbReference type="GO" id="GO:0005975">
    <property type="term" value="P:carbohydrate metabolic process"/>
    <property type="evidence" value="ECO:0007669"/>
    <property type="project" value="InterPro"/>
</dbReference>
<gene>
    <name evidence="6" type="ORF">SAMN04488137_2783</name>
</gene>
<feature type="signal peptide" evidence="3">
    <location>
        <begin position="1"/>
        <end position="24"/>
    </location>
</feature>
<accession>A0A1G9XHR4</accession>
<dbReference type="SMART" id="SM00257">
    <property type="entry name" value="LysM"/>
    <property type="match status" value="2"/>
</dbReference>
<dbReference type="GO" id="GO:0046872">
    <property type="term" value="F:metal ion binding"/>
    <property type="evidence" value="ECO:0007669"/>
    <property type="project" value="UniProtKB-KW"/>
</dbReference>
<dbReference type="Gene3D" id="3.20.20.370">
    <property type="entry name" value="Glycoside hydrolase/deacetylase"/>
    <property type="match status" value="1"/>
</dbReference>
<dbReference type="InterPro" id="IPR018392">
    <property type="entry name" value="LysM"/>
</dbReference>
<evidence type="ECO:0000313" key="6">
    <source>
        <dbReference type="EMBL" id="SDM95833.1"/>
    </source>
</evidence>
<dbReference type="InterPro" id="IPR036779">
    <property type="entry name" value="LysM_dom_sf"/>
</dbReference>
<dbReference type="CDD" id="cd00118">
    <property type="entry name" value="LysM"/>
    <property type="match status" value="2"/>
</dbReference>
<feature type="chain" id="PRO_5011753307" evidence="3">
    <location>
        <begin position="25"/>
        <end position="321"/>
    </location>
</feature>
<dbReference type="InterPro" id="IPR050248">
    <property type="entry name" value="Polysacc_deacetylase_ArnD"/>
</dbReference>
<evidence type="ECO:0000259" key="5">
    <source>
        <dbReference type="PROSITE" id="PS51782"/>
    </source>
</evidence>
<keyword evidence="2" id="KW-0378">Hydrolase</keyword>
<dbReference type="OrthoDB" id="9812065at2"/>
<evidence type="ECO:0000259" key="4">
    <source>
        <dbReference type="PROSITE" id="PS51677"/>
    </source>
</evidence>
<feature type="domain" description="LysM" evidence="5">
    <location>
        <begin position="25"/>
        <end position="68"/>
    </location>
</feature>
<dbReference type="SUPFAM" id="SSF88713">
    <property type="entry name" value="Glycoside hydrolase/deacetylase"/>
    <property type="match status" value="1"/>
</dbReference>